<dbReference type="InterPro" id="IPR036400">
    <property type="entry name" value="Cyt_B5-like_heme/steroid_sf"/>
</dbReference>
<keyword evidence="13" id="KW-0492">Microsome</keyword>
<comment type="cofactor">
    <cofactor evidence="1">
        <name>Zn(2+)</name>
        <dbReference type="ChEBI" id="CHEBI:29105"/>
    </cofactor>
</comment>
<keyword evidence="6" id="KW-0444">Lipid biosynthesis</keyword>
<dbReference type="GO" id="GO:0080132">
    <property type="term" value="F:fatty acid 2-hydroxylase activity"/>
    <property type="evidence" value="ECO:0007669"/>
    <property type="project" value="UniProtKB-ARBA"/>
</dbReference>
<comment type="catalytic activity">
    <reaction evidence="21">
        <text>docosanoate + 2 Fe(II)-[cytochrome b5] + O2 + 2 H(+) = 2-hydroxydocosanoate + 2 Fe(III)-[cytochrome b5] + H2O</text>
        <dbReference type="Rhea" id="RHEA:39819"/>
        <dbReference type="Rhea" id="RHEA-COMP:10438"/>
        <dbReference type="Rhea" id="RHEA-COMP:10439"/>
        <dbReference type="ChEBI" id="CHEBI:15377"/>
        <dbReference type="ChEBI" id="CHEBI:15378"/>
        <dbReference type="ChEBI" id="CHEBI:15379"/>
        <dbReference type="ChEBI" id="CHEBI:23858"/>
        <dbReference type="ChEBI" id="CHEBI:29033"/>
        <dbReference type="ChEBI" id="CHEBI:29034"/>
        <dbReference type="ChEBI" id="CHEBI:76722"/>
    </reaction>
    <physiologicalReaction direction="left-to-right" evidence="21">
        <dbReference type="Rhea" id="RHEA:39820"/>
    </physiologicalReaction>
</comment>
<dbReference type="GO" id="GO:0005789">
    <property type="term" value="C:endoplasmic reticulum membrane"/>
    <property type="evidence" value="ECO:0007669"/>
    <property type="project" value="UniProtKB-SubCell"/>
</dbReference>
<dbReference type="EMBL" id="JAUCMX010000009">
    <property type="protein sequence ID" value="KAK3535314.1"/>
    <property type="molecule type" value="Genomic_DNA"/>
</dbReference>
<name>A0AAE0QWM0_9TELE</name>
<comment type="pathway">
    <text evidence="4">Lipid metabolism; fatty acid metabolism.</text>
</comment>
<evidence type="ECO:0000256" key="24">
    <source>
        <dbReference type="ARBA" id="ARBA00052862"/>
    </source>
</evidence>
<dbReference type="SMART" id="SM01117">
    <property type="entry name" value="Cyt-b5"/>
    <property type="match status" value="1"/>
</dbReference>
<evidence type="ECO:0000256" key="19">
    <source>
        <dbReference type="ARBA" id="ARBA00023160"/>
    </source>
</evidence>
<evidence type="ECO:0000256" key="17">
    <source>
        <dbReference type="ARBA" id="ARBA00023098"/>
    </source>
</evidence>
<dbReference type="PRINTS" id="PR00363">
    <property type="entry name" value="CYTOCHROMEB5"/>
</dbReference>
<evidence type="ECO:0000256" key="7">
    <source>
        <dbReference type="ARBA" id="ARBA00022617"/>
    </source>
</evidence>
<evidence type="ECO:0000256" key="27">
    <source>
        <dbReference type="ARBA" id="ARBA00060649"/>
    </source>
</evidence>
<evidence type="ECO:0000256" key="29">
    <source>
        <dbReference type="ARBA" id="ARBA00078148"/>
    </source>
</evidence>
<evidence type="ECO:0000256" key="30">
    <source>
        <dbReference type="RuleBase" id="RU362121"/>
    </source>
</evidence>
<comment type="subcellular location">
    <subcellularLocation>
        <location evidence="3">Endoplasmic reticulum membrane</location>
        <topology evidence="3">Multi-pass membrane protein</topology>
    </subcellularLocation>
    <subcellularLocation>
        <location evidence="2">Microsome membrane</location>
        <topology evidence="2">Multi-pass membrane protein</topology>
    </subcellularLocation>
</comment>
<evidence type="ECO:0000256" key="6">
    <source>
        <dbReference type="ARBA" id="ARBA00022516"/>
    </source>
</evidence>
<keyword evidence="33" id="KW-1185">Reference proteome</keyword>
<dbReference type="SUPFAM" id="SSF55856">
    <property type="entry name" value="Cytochrome b5-like heme/steroid binding domain"/>
    <property type="match status" value="1"/>
</dbReference>
<dbReference type="GO" id="GO:0020037">
    <property type="term" value="F:heme binding"/>
    <property type="evidence" value="ECO:0007669"/>
    <property type="project" value="UniProtKB-UniRule"/>
</dbReference>
<dbReference type="FunFam" id="3.10.120.10:FF:000011">
    <property type="entry name" value="Fatty acid 2-hydroxylase"/>
    <property type="match status" value="1"/>
</dbReference>
<comment type="catalytic activity">
    <reaction evidence="22">
        <text>a 1,2-saturated fatty acid + 2 Fe(II)-[cytochrome b5] + O2 + 2 H(+) = a (R)-2-hydroxy fatty acid + 2 Fe(III)-[cytochrome b5] + H2O</text>
        <dbReference type="Rhea" id="RHEA:38855"/>
        <dbReference type="Rhea" id="RHEA-COMP:10438"/>
        <dbReference type="Rhea" id="RHEA-COMP:10439"/>
        <dbReference type="ChEBI" id="CHEBI:15377"/>
        <dbReference type="ChEBI" id="CHEBI:15378"/>
        <dbReference type="ChEBI" id="CHEBI:15379"/>
        <dbReference type="ChEBI" id="CHEBI:29033"/>
        <dbReference type="ChEBI" id="CHEBI:29034"/>
        <dbReference type="ChEBI" id="CHEBI:76177"/>
        <dbReference type="ChEBI" id="CHEBI:83955"/>
    </reaction>
    <physiologicalReaction direction="left-to-right" evidence="22">
        <dbReference type="Rhea" id="RHEA:38856"/>
    </physiologicalReaction>
</comment>
<organism evidence="32 33">
    <name type="scientific">Hemibagrus guttatus</name>
    <dbReference type="NCBI Taxonomy" id="175788"/>
    <lineage>
        <taxon>Eukaryota</taxon>
        <taxon>Metazoa</taxon>
        <taxon>Chordata</taxon>
        <taxon>Craniata</taxon>
        <taxon>Vertebrata</taxon>
        <taxon>Euteleostomi</taxon>
        <taxon>Actinopterygii</taxon>
        <taxon>Neopterygii</taxon>
        <taxon>Teleostei</taxon>
        <taxon>Ostariophysi</taxon>
        <taxon>Siluriformes</taxon>
        <taxon>Bagridae</taxon>
        <taxon>Hemibagrus</taxon>
    </lineage>
</organism>
<evidence type="ECO:0000313" key="32">
    <source>
        <dbReference type="EMBL" id="KAK3535314.1"/>
    </source>
</evidence>
<comment type="catalytic activity">
    <reaction evidence="23">
        <text>octadecanoate + 2 Fe(II)-[cytochrome b5] + O2 + 2 H(+) = (R)-2-hydroxyoctadecanoate + 2 Fe(III)-[cytochrome b5] + H2O</text>
        <dbReference type="Rhea" id="RHEA:39815"/>
        <dbReference type="Rhea" id="RHEA-COMP:10438"/>
        <dbReference type="Rhea" id="RHEA-COMP:10439"/>
        <dbReference type="ChEBI" id="CHEBI:15377"/>
        <dbReference type="ChEBI" id="CHEBI:15378"/>
        <dbReference type="ChEBI" id="CHEBI:15379"/>
        <dbReference type="ChEBI" id="CHEBI:25629"/>
        <dbReference type="ChEBI" id="CHEBI:29033"/>
        <dbReference type="ChEBI" id="CHEBI:29034"/>
        <dbReference type="ChEBI" id="CHEBI:57562"/>
    </reaction>
    <physiologicalReaction direction="left-to-right" evidence="23">
        <dbReference type="Rhea" id="RHEA:39816"/>
    </physiologicalReaction>
</comment>
<keyword evidence="15" id="KW-0560">Oxidoreductase</keyword>
<evidence type="ECO:0000256" key="20">
    <source>
        <dbReference type="ARBA" id="ARBA00038168"/>
    </source>
</evidence>
<evidence type="ECO:0000256" key="13">
    <source>
        <dbReference type="ARBA" id="ARBA00022848"/>
    </source>
</evidence>
<evidence type="ECO:0000256" key="8">
    <source>
        <dbReference type="ARBA" id="ARBA00022692"/>
    </source>
</evidence>
<evidence type="ECO:0000256" key="25">
    <source>
        <dbReference type="ARBA" id="ARBA00053017"/>
    </source>
</evidence>
<feature type="domain" description="Cytochrome b5 heme-binding" evidence="31">
    <location>
        <begin position="26"/>
        <end position="104"/>
    </location>
</feature>
<evidence type="ECO:0000256" key="12">
    <source>
        <dbReference type="ARBA" id="ARBA00022833"/>
    </source>
</evidence>
<dbReference type="GO" id="GO:0006633">
    <property type="term" value="P:fatty acid biosynthetic process"/>
    <property type="evidence" value="ECO:0007669"/>
    <property type="project" value="UniProtKB-KW"/>
</dbReference>
<keyword evidence="17" id="KW-0443">Lipid metabolism</keyword>
<comment type="catalytic activity">
    <reaction evidence="24">
        <text>hexadecanoate + 2 Fe(II)-[cytochrome b5] + O2 + 2 H(+) = (R)-2-hydroxyhexadecanoate + 2 Fe(III)-[cytochrome b5] + H2O</text>
        <dbReference type="Rhea" id="RHEA:38551"/>
        <dbReference type="Rhea" id="RHEA-COMP:10438"/>
        <dbReference type="Rhea" id="RHEA-COMP:10439"/>
        <dbReference type="ChEBI" id="CHEBI:7896"/>
        <dbReference type="ChEBI" id="CHEBI:15377"/>
        <dbReference type="ChEBI" id="CHEBI:15378"/>
        <dbReference type="ChEBI" id="CHEBI:15379"/>
        <dbReference type="ChEBI" id="CHEBI:29033"/>
        <dbReference type="ChEBI" id="CHEBI:29034"/>
        <dbReference type="ChEBI" id="CHEBI:75927"/>
    </reaction>
    <physiologicalReaction direction="left-to-right" evidence="24">
        <dbReference type="Rhea" id="RHEA:38552"/>
    </physiologicalReaction>
</comment>
<evidence type="ECO:0000256" key="14">
    <source>
        <dbReference type="ARBA" id="ARBA00022989"/>
    </source>
</evidence>
<evidence type="ECO:0000256" key="22">
    <source>
        <dbReference type="ARBA" id="ARBA00051519"/>
    </source>
</evidence>
<evidence type="ECO:0000256" key="11">
    <source>
        <dbReference type="ARBA" id="ARBA00022832"/>
    </source>
</evidence>
<keyword evidence="8" id="KW-0812">Transmembrane</keyword>
<evidence type="ECO:0000256" key="15">
    <source>
        <dbReference type="ARBA" id="ARBA00023002"/>
    </source>
</evidence>
<evidence type="ECO:0000256" key="23">
    <source>
        <dbReference type="ARBA" id="ARBA00051625"/>
    </source>
</evidence>
<dbReference type="Proteomes" id="UP001274896">
    <property type="component" value="Unassembled WGS sequence"/>
</dbReference>
<keyword evidence="11" id="KW-0276">Fatty acid metabolism</keyword>
<evidence type="ECO:0000256" key="5">
    <source>
        <dbReference type="ARBA" id="ARBA00005747"/>
    </source>
</evidence>
<keyword evidence="16 30" id="KW-0408">Iron</keyword>
<dbReference type="GO" id="GO:0046872">
    <property type="term" value="F:metal ion binding"/>
    <property type="evidence" value="ECO:0007669"/>
    <property type="project" value="UniProtKB-UniRule"/>
</dbReference>
<accession>A0AAE0QWM0</accession>
<dbReference type="InterPro" id="IPR018506">
    <property type="entry name" value="Cyt_B5_heme-BS"/>
</dbReference>
<protein>
    <recommendedName>
        <fullName evidence="28">Fatty acid 2-hydroxylase</fullName>
    </recommendedName>
    <alternativeName>
        <fullName evidence="29">Fatty acid alpha-hydroxylase</fullName>
    </alternativeName>
</protein>
<keyword evidence="12" id="KW-0862">Zinc</keyword>
<evidence type="ECO:0000256" key="2">
    <source>
        <dbReference type="ARBA" id="ARBA00004154"/>
    </source>
</evidence>
<comment type="pathway">
    <text evidence="27">Sphingolipid metabolism; galactosylceramide biosynthesis.</text>
</comment>
<keyword evidence="14" id="KW-1133">Transmembrane helix</keyword>
<keyword evidence="9 30" id="KW-0479">Metal-binding</keyword>
<evidence type="ECO:0000256" key="18">
    <source>
        <dbReference type="ARBA" id="ARBA00023136"/>
    </source>
</evidence>
<evidence type="ECO:0000313" key="33">
    <source>
        <dbReference type="Proteomes" id="UP001274896"/>
    </source>
</evidence>
<evidence type="ECO:0000256" key="16">
    <source>
        <dbReference type="ARBA" id="ARBA00023004"/>
    </source>
</evidence>
<evidence type="ECO:0000256" key="10">
    <source>
        <dbReference type="ARBA" id="ARBA00022824"/>
    </source>
</evidence>
<comment type="similarity">
    <text evidence="5">Belongs to the sterol desaturase family. SCS7 subfamily.</text>
</comment>
<evidence type="ECO:0000256" key="28">
    <source>
        <dbReference type="ARBA" id="ARBA00069158"/>
    </source>
</evidence>
<evidence type="ECO:0000256" key="4">
    <source>
        <dbReference type="ARBA" id="ARBA00004872"/>
    </source>
</evidence>
<dbReference type="AlphaFoldDB" id="A0AAE0QWM0"/>
<gene>
    <name evidence="32" type="ORF">QTP70_007944</name>
</gene>
<dbReference type="GO" id="GO:0046513">
    <property type="term" value="P:ceramide biosynthetic process"/>
    <property type="evidence" value="ECO:0007669"/>
    <property type="project" value="UniProtKB-ARBA"/>
</dbReference>
<comment type="catalytic activity">
    <reaction evidence="25">
        <text>tetracosanoate + 2 Fe(II)-[cytochrome b5] + O2 + 2 H(+) = (R)-2-hydroxytetracosanoate + 2 Fe(III)-[cytochrome b5] + H2O</text>
        <dbReference type="Rhea" id="RHEA:38559"/>
        <dbReference type="Rhea" id="RHEA-COMP:10438"/>
        <dbReference type="Rhea" id="RHEA-COMP:10439"/>
        <dbReference type="ChEBI" id="CHEBI:15377"/>
        <dbReference type="ChEBI" id="CHEBI:15378"/>
        <dbReference type="ChEBI" id="CHEBI:15379"/>
        <dbReference type="ChEBI" id="CHEBI:29033"/>
        <dbReference type="ChEBI" id="CHEBI:29034"/>
        <dbReference type="ChEBI" id="CHEBI:31014"/>
        <dbReference type="ChEBI" id="CHEBI:75935"/>
    </reaction>
    <physiologicalReaction direction="left-to-right" evidence="25">
        <dbReference type="Rhea" id="RHEA:38560"/>
    </physiologicalReaction>
</comment>
<dbReference type="Pfam" id="PF00173">
    <property type="entry name" value="Cyt-b5"/>
    <property type="match status" value="1"/>
</dbReference>
<dbReference type="PROSITE" id="PS50255">
    <property type="entry name" value="CYTOCHROME_B5_2"/>
    <property type="match status" value="1"/>
</dbReference>
<evidence type="ECO:0000256" key="1">
    <source>
        <dbReference type="ARBA" id="ARBA00001947"/>
    </source>
</evidence>
<dbReference type="PROSITE" id="PS00191">
    <property type="entry name" value="CYTOCHROME_B5_1"/>
    <property type="match status" value="1"/>
</dbReference>
<comment type="caution">
    <text evidence="32">The sequence shown here is derived from an EMBL/GenBank/DDBJ whole genome shotgun (WGS) entry which is preliminary data.</text>
</comment>
<evidence type="ECO:0000256" key="26">
    <source>
        <dbReference type="ARBA" id="ARBA00054885"/>
    </source>
</evidence>
<keyword evidence="18" id="KW-0472">Membrane</keyword>
<proteinExistence type="inferred from homology"/>
<comment type="function">
    <text evidence="26">Catalyzes the hydroxylation of free fatty acids at the C-2 position to produce 2-hydroxy fatty acids, which are building blocks of sphingolipids and glycosphingolipids common in neural tissue and epidermis. FA2H is stereospecific for the production of (R)-2-hydroxy fatty acids. Plays an essential role in the synthesis of galactosphingolipids of the myelin sheath. Responsible for the synthesis of sphingolipids and glycosphingolipids involved in the formation of epidermal lamellar bodies critical for skin permeability barrier. Participates in the synthesis of glycosphingolipids and a fraction of type II wax diesters in sebaceous gland, specifically regulating hair follicle homeostasis. Involved in the synthesis of sphingolipids of plasma membrane rafts, controlling lipid raft mobility and trafficking of raft-associated proteins.</text>
</comment>
<comment type="similarity">
    <text evidence="20 30">Belongs to the cytochrome b5 family.</text>
</comment>
<keyword evidence="7 30" id="KW-0349">Heme</keyword>
<evidence type="ECO:0000259" key="31">
    <source>
        <dbReference type="PROSITE" id="PS50255"/>
    </source>
</evidence>
<dbReference type="Gene3D" id="3.10.120.10">
    <property type="entry name" value="Cytochrome b5-like heme/steroid binding domain"/>
    <property type="match status" value="1"/>
</dbReference>
<evidence type="ECO:0000256" key="9">
    <source>
        <dbReference type="ARBA" id="ARBA00022723"/>
    </source>
</evidence>
<reference evidence="32" key="1">
    <citation type="submission" date="2023-06" db="EMBL/GenBank/DDBJ databases">
        <title>Male Hemibagrus guttatus genome.</title>
        <authorList>
            <person name="Bian C."/>
        </authorList>
    </citation>
    <scope>NUCLEOTIDE SEQUENCE</scope>
    <source>
        <strain evidence="32">Male_cb2023</strain>
        <tissue evidence="32">Muscle</tissue>
    </source>
</reference>
<dbReference type="PANTHER" id="PTHR19359">
    <property type="entry name" value="CYTOCHROME B5"/>
    <property type="match status" value="1"/>
</dbReference>
<keyword evidence="10" id="KW-0256">Endoplasmic reticulum</keyword>
<evidence type="ECO:0000256" key="21">
    <source>
        <dbReference type="ARBA" id="ARBA00050698"/>
    </source>
</evidence>
<sequence length="133" mass="15304">MSLNSRDLLRHDYSLNLVGLVDFLTTRYFSEKEVARHCTKESCWVLVGTRVYDVTGFLRMHPGGEALIRRRSGSDISVQLDGPPHRHSQNARRWLEQYYIGEIDRDYTEFHTEKNAQGQGSTLQCTLWNASAA</sequence>
<dbReference type="InterPro" id="IPR050668">
    <property type="entry name" value="Cytochrome_b5"/>
</dbReference>
<dbReference type="InterPro" id="IPR001199">
    <property type="entry name" value="Cyt_B5-like_heme/steroid-bd"/>
</dbReference>
<keyword evidence="19" id="KW-0275">Fatty acid biosynthesis</keyword>
<evidence type="ECO:0000256" key="3">
    <source>
        <dbReference type="ARBA" id="ARBA00004477"/>
    </source>
</evidence>